<protein>
    <recommendedName>
        <fullName evidence="5">VWFA domain-containing protein</fullName>
    </recommendedName>
</protein>
<dbReference type="InParanoid" id="A0A0G4H8S1"/>
<dbReference type="SUPFAM" id="SSF53300">
    <property type="entry name" value="vWA-like"/>
    <property type="match status" value="1"/>
</dbReference>
<evidence type="ECO:0000259" key="5">
    <source>
        <dbReference type="PROSITE" id="PS50234"/>
    </source>
</evidence>
<keyword evidence="1" id="KW-0732">Signal</keyword>
<keyword evidence="7" id="KW-1185">Reference proteome</keyword>
<evidence type="ECO:0000256" key="1">
    <source>
        <dbReference type="ARBA" id="ARBA00022729"/>
    </source>
</evidence>
<dbReference type="OrthoDB" id="446173at2759"/>
<dbReference type="Pfam" id="PF19028">
    <property type="entry name" value="TSP1_spondin"/>
    <property type="match status" value="2"/>
</dbReference>
<dbReference type="PANTHER" id="PTHR11311">
    <property type="entry name" value="SPONDIN"/>
    <property type="match status" value="1"/>
</dbReference>
<evidence type="ECO:0000313" key="6">
    <source>
        <dbReference type="EMBL" id="CEM40094.1"/>
    </source>
</evidence>
<accession>A0A0G4H8S1</accession>
<dbReference type="STRING" id="1169540.A0A0G4H8S1"/>
<organism evidence="6 7">
    <name type="scientific">Vitrella brassicaformis (strain CCMP3155)</name>
    <dbReference type="NCBI Taxonomy" id="1169540"/>
    <lineage>
        <taxon>Eukaryota</taxon>
        <taxon>Sar</taxon>
        <taxon>Alveolata</taxon>
        <taxon>Colpodellida</taxon>
        <taxon>Vitrellaceae</taxon>
        <taxon>Vitrella</taxon>
    </lineage>
</organism>
<dbReference type="SMART" id="SM00209">
    <property type="entry name" value="TSP1"/>
    <property type="match status" value="3"/>
</dbReference>
<dbReference type="Gene3D" id="2.20.100.10">
    <property type="entry name" value="Thrombospondin type-1 (TSP1) repeat"/>
    <property type="match status" value="3"/>
</dbReference>
<dbReference type="SMART" id="SM00327">
    <property type="entry name" value="VWA"/>
    <property type="match status" value="1"/>
</dbReference>
<dbReference type="SUPFAM" id="SSF82895">
    <property type="entry name" value="TSP-1 type 1 repeat"/>
    <property type="match status" value="3"/>
</dbReference>
<dbReference type="InterPro" id="IPR000884">
    <property type="entry name" value="TSP1_rpt"/>
</dbReference>
<proteinExistence type="predicted"/>
<keyword evidence="3" id="KW-0325">Glycoprotein</keyword>
<dbReference type="PROSITE" id="PS50234">
    <property type="entry name" value="VWFA"/>
    <property type="match status" value="1"/>
</dbReference>
<dbReference type="GO" id="GO:0031012">
    <property type="term" value="C:extracellular matrix"/>
    <property type="evidence" value="ECO:0007669"/>
    <property type="project" value="TreeGrafter"/>
</dbReference>
<dbReference type="Pfam" id="PF00092">
    <property type="entry name" value="VWA"/>
    <property type="match status" value="1"/>
</dbReference>
<dbReference type="EMBL" id="CDMY01001064">
    <property type="protein sequence ID" value="CEM40094.1"/>
    <property type="molecule type" value="Genomic_DNA"/>
</dbReference>
<sequence>MFFVHAHHHGSHTADLSVQQQDDILMEEVDDELDQLASSLQRRTALVTTASSESSSRPAMNLPEAAGILETAASLPNETRAIIKRMVKLQENGAGYREIGRRLQKGGRRIIRELSRLIERYRTHLEEGQEACQSRLIEAEEASKEARQQLARSTAAVTEVSAAAYADCSAVRGQTIKTEDMLTKHEEQCKASITSLRDRLADLKHDVGVRKNIMTDTKCLDVLGRDAIQLLDQLAESQQKASDDSPEMNATSSSSHALPLLECHLMMLRMHQGRILSAERSQGHSSFAVFRQLALQLRTEEARKSLTRAIAHVMPPSSTRPSISLATSQPVVCAELSTLDRPAMCDLLGQMTADVMTALQEGRDQMDEQEDGCIAAERSYTDELATLEDTFGRCEVEKAQSMDALKQAEKEESIKQHLHLEADKAFQRVRDECAAGETSSRKFLEAVRTVRLEVATIYKRPAPSDCELADWHSEGACSKTCGGGKMTRTRTVIAPPGNGGAGCGPLTKTAKCNTDPCPIDCVLGNFSDWTDCSATCGGGLMSRQREVIREARHNGSPCVGTEETRQCNVDPCGSCDVGEWHEWTPCDRACGGGFRYSRRVVAPTGTFTADDCKAEETVKRQDCSIDVCPTNFTCTGRLDLVFAVDSSGSVGEAMFESEVKPLLRAMVSLLDISWRSVRVGFVDYATSVKTRRLTGSRRSIIQGIEKLPFLSGGTRTDVALSAALRLIDRWGRDWDDVMTTVVIVTNGKPFFPFLVENQRLRLEERGVRVMMLRVGRVMDQTQQQLYVSQPLQHNFNNKLSYGEMREGYKEPVTYFCPRLKSQHIDQLATTPS</sequence>
<feature type="coiled-coil region" evidence="4">
    <location>
        <begin position="111"/>
        <end position="156"/>
    </location>
</feature>
<dbReference type="InterPro" id="IPR002035">
    <property type="entry name" value="VWF_A"/>
</dbReference>
<dbReference type="InterPro" id="IPR044004">
    <property type="entry name" value="TSP1_spondin_dom"/>
</dbReference>
<dbReference type="AlphaFoldDB" id="A0A0G4H8S1"/>
<dbReference type="InterPro" id="IPR051418">
    <property type="entry name" value="Spondin/Thrombospondin_T1"/>
</dbReference>
<dbReference type="InterPro" id="IPR036465">
    <property type="entry name" value="vWFA_dom_sf"/>
</dbReference>
<evidence type="ECO:0000313" key="7">
    <source>
        <dbReference type="Proteomes" id="UP000041254"/>
    </source>
</evidence>
<keyword evidence="2" id="KW-1015">Disulfide bond</keyword>
<dbReference type="PhylomeDB" id="A0A0G4H8S1"/>
<dbReference type="Gene3D" id="3.40.50.410">
    <property type="entry name" value="von Willebrand factor, type A domain"/>
    <property type="match status" value="1"/>
</dbReference>
<dbReference type="PANTHER" id="PTHR11311:SF15">
    <property type="entry name" value="SPONDIN-2"/>
    <property type="match status" value="1"/>
</dbReference>
<dbReference type="PRINTS" id="PR00453">
    <property type="entry name" value="VWFADOMAIN"/>
</dbReference>
<dbReference type="InterPro" id="IPR036383">
    <property type="entry name" value="TSP1_rpt_sf"/>
</dbReference>
<dbReference type="GO" id="GO:0007155">
    <property type="term" value="P:cell adhesion"/>
    <property type="evidence" value="ECO:0007669"/>
    <property type="project" value="TreeGrafter"/>
</dbReference>
<evidence type="ECO:0000256" key="2">
    <source>
        <dbReference type="ARBA" id="ARBA00023157"/>
    </source>
</evidence>
<dbReference type="Pfam" id="PF00090">
    <property type="entry name" value="TSP_1"/>
    <property type="match status" value="1"/>
</dbReference>
<evidence type="ECO:0000256" key="4">
    <source>
        <dbReference type="SAM" id="Coils"/>
    </source>
</evidence>
<keyword evidence="4" id="KW-0175">Coiled coil</keyword>
<feature type="domain" description="VWFA" evidence="5">
    <location>
        <begin position="639"/>
        <end position="812"/>
    </location>
</feature>
<evidence type="ECO:0000256" key="3">
    <source>
        <dbReference type="ARBA" id="ARBA00023180"/>
    </source>
</evidence>
<dbReference type="CDD" id="cd01450">
    <property type="entry name" value="vWFA_subfamily_ECM"/>
    <property type="match status" value="1"/>
</dbReference>
<dbReference type="VEuPathDB" id="CryptoDB:Vbra_19921"/>
<gene>
    <name evidence="6" type="ORF">Vbra_19921</name>
</gene>
<reference evidence="6 7" key="1">
    <citation type="submission" date="2014-11" db="EMBL/GenBank/DDBJ databases">
        <authorList>
            <person name="Zhu J."/>
            <person name="Qi W."/>
            <person name="Song R."/>
        </authorList>
    </citation>
    <scope>NUCLEOTIDE SEQUENCE [LARGE SCALE GENOMIC DNA]</scope>
</reference>
<dbReference type="PROSITE" id="PS50092">
    <property type="entry name" value="TSP1"/>
    <property type="match status" value="3"/>
</dbReference>
<name>A0A0G4H8S1_VITBC</name>
<dbReference type="Proteomes" id="UP000041254">
    <property type="component" value="Unassembled WGS sequence"/>
</dbReference>